<sequence>MDEDEENSDEENDADITENEDEDKSEVEFSSDEQTDANIRENEEEDSEEISEELNEQPPPAKRKFTKWKRPKNDKDQYAKAKLPNGKFTKKKNAKTDKRNWARNSGFENLLDFCLEMLPAKLGYNILNFFDPFTVSLKLKTETIEITEEDVYDTLGLPHGGETVTIGTAEMYDERISEWLSQFATKKDAEQLFYVDRVRPGSIKLVERRFPSYKGWSEEALKLRQSIEIFDRAFGLGTVLKPLRELFSQDTQPIHSPQQWKQQDNDYTDPCEDNSHEHVGNQEWSPCTKSTNKYQQKQDAIPDINMEDACEQGNNDTLNQADGTWNQDDRAWNQDDRAWQTWTPCEKSKHFQFKTIRTNDVPEVHMEDVEQEYERDTSKRNNQTGMLFDTDLKLALAKDPENPEKHMIQNLVNDVFGNNQPAFSQQNTHQTSTQQDPKKSIPSEIDDDFELNSQDIEQLDLIEFLHSAKKDINVNHLFVTDGKKIKDDDHVFTPKPAMREKSQRALKLSRYGKSPYVDRVVDINSKLTNQEFGLWKYMIKKEDPIEQMFKWNDFFCIRDDMQTLKINTNVATSVIDIWTFIMNDGEQYRSDESPLRLFCTIGSVLPSLADHLKLATTYPIFAVNMTEMLTRINRQAIETMHMVFFPVWAYQHYYLVCYNLKTPCYEIIDNIQRALTLYKIPRKQRKFGFGKDYPTTKTHIQEYVMAIKEQLY</sequence>
<organism evidence="2 3">
    <name type="scientific">Daucus carota subsp. sativus</name>
    <name type="common">Carrot</name>
    <dbReference type="NCBI Taxonomy" id="79200"/>
    <lineage>
        <taxon>Eukaryota</taxon>
        <taxon>Viridiplantae</taxon>
        <taxon>Streptophyta</taxon>
        <taxon>Embryophyta</taxon>
        <taxon>Tracheophyta</taxon>
        <taxon>Spermatophyta</taxon>
        <taxon>Magnoliopsida</taxon>
        <taxon>eudicotyledons</taxon>
        <taxon>Gunneridae</taxon>
        <taxon>Pentapetalae</taxon>
        <taxon>asterids</taxon>
        <taxon>campanulids</taxon>
        <taxon>Apiales</taxon>
        <taxon>Apiaceae</taxon>
        <taxon>Apioideae</taxon>
        <taxon>Scandiceae</taxon>
        <taxon>Daucinae</taxon>
        <taxon>Daucus</taxon>
        <taxon>Daucus sect. Daucus</taxon>
    </lineage>
</organism>
<evidence type="ECO:0000313" key="2">
    <source>
        <dbReference type="EMBL" id="WOH15901.1"/>
    </source>
</evidence>
<protein>
    <submittedName>
        <fullName evidence="2">Uncharacterized protein</fullName>
    </submittedName>
</protein>
<feature type="compositionally biased region" description="Polar residues" evidence="1">
    <location>
        <begin position="253"/>
        <end position="262"/>
    </location>
</feature>
<dbReference type="Gramene" id="KZM82949">
    <property type="protein sequence ID" value="KZM82949"/>
    <property type="gene ID" value="DCAR_030518"/>
</dbReference>
<accession>A0A175YH52</accession>
<feature type="compositionally biased region" description="Low complexity" evidence="1">
    <location>
        <begin position="424"/>
        <end position="435"/>
    </location>
</feature>
<reference evidence="2" key="2">
    <citation type="submission" date="2022-03" db="EMBL/GenBank/DDBJ databases">
        <title>Draft title - Genomic analysis of global carrot germplasm unveils the trajectory of domestication and the origin of high carotenoid orange carrot.</title>
        <authorList>
            <person name="Iorizzo M."/>
            <person name="Ellison S."/>
            <person name="Senalik D."/>
            <person name="Macko-Podgorni A."/>
            <person name="Grzebelus D."/>
            <person name="Bostan H."/>
            <person name="Rolling W."/>
            <person name="Curaba J."/>
            <person name="Simon P."/>
        </authorList>
    </citation>
    <scope>NUCLEOTIDE SEQUENCE</scope>
    <source>
        <tissue evidence="2">Leaf</tissue>
    </source>
</reference>
<evidence type="ECO:0000256" key="1">
    <source>
        <dbReference type="SAM" id="MobiDB-lite"/>
    </source>
</evidence>
<dbReference type="OMA" id="PRVHERT"/>
<dbReference type="Proteomes" id="UP000077755">
    <property type="component" value="Chromosome 9"/>
</dbReference>
<feature type="region of interest" description="Disordered" evidence="1">
    <location>
        <begin position="253"/>
        <end position="289"/>
    </location>
</feature>
<dbReference type="EMBL" id="CP093351">
    <property type="protein sequence ID" value="WOH15901.1"/>
    <property type="molecule type" value="Genomic_DNA"/>
</dbReference>
<proteinExistence type="predicted"/>
<dbReference type="InterPro" id="IPR038765">
    <property type="entry name" value="Papain-like_cys_pep_sf"/>
</dbReference>
<feature type="region of interest" description="Disordered" evidence="1">
    <location>
        <begin position="417"/>
        <end position="445"/>
    </location>
</feature>
<feature type="compositionally biased region" description="Basic residues" evidence="1">
    <location>
        <begin position="61"/>
        <end position="70"/>
    </location>
</feature>
<reference evidence="2" key="1">
    <citation type="journal article" date="2016" name="Nat. Genet.">
        <title>A high-quality carrot genome assembly provides new insights into carotenoid accumulation and asterid genome evolution.</title>
        <authorList>
            <person name="Iorizzo M."/>
            <person name="Ellison S."/>
            <person name="Senalik D."/>
            <person name="Zeng P."/>
            <person name="Satapoomin P."/>
            <person name="Huang J."/>
            <person name="Bowman M."/>
            <person name="Iovene M."/>
            <person name="Sanseverino W."/>
            <person name="Cavagnaro P."/>
            <person name="Yildiz M."/>
            <person name="Macko-Podgorni A."/>
            <person name="Moranska E."/>
            <person name="Grzebelus E."/>
            <person name="Grzebelus D."/>
            <person name="Ashrafi H."/>
            <person name="Zheng Z."/>
            <person name="Cheng S."/>
            <person name="Spooner D."/>
            <person name="Van Deynze A."/>
            <person name="Simon P."/>
        </authorList>
    </citation>
    <scope>NUCLEOTIDE SEQUENCE</scope>
    <source>
        <tissue evidence="2">Leaf</tissue>
    </source>
</reference>
<keyword evidence="3" id="KW-1185">Reference proteome</keyword>
<feature type="region of interest" description="Disordered" evidence="1">
    <location>
        <begin position="1"/>
        <end position="97"/>
    </location>
</feature>
<dbReference type="Gene3D" id="3.40.395.10">
    <property type="entry name" value="Adenoviral Proteinase, Chain A"/>
    <property type="match status" value="1"/>
</dbReference>
<name>A0A175YH52_DAUCS</name>
<gene>
    <name evidence="2" type="ORF">DCAR_0935448</name>
</gene>
<feature type="compositionally biased region" description="Acidic residues" evidence="1">
    <location>
        <begin position="1"/>
        <end position="35"/>
    </location>
</feature>
<dbReference type="SUPFAM" id="SSF54001">
    <property type="entry name" value="Cysteine proteinases"/>
    <property type="match status" value="1"/>
</dbReference>
<dbReference type="AlphaFoldDB" id="A0A175YH52"/>
<evidence type="ECO:0000313" key="3">
    <source>
        <dbReference type="Proteomes" id="UP000077755"/>
    </source>
</evidence>
<feature type="compositionally biased region" description="Acidic residues" evidence="1">
    <location>
        <begin position="42"/>
        <end position="55"/>
    </location>
</feature>